<reference evidence="1 2" key="1">
    <citation type="submission" date="2017-09" db="EMBL/GenBank/DDBJ databases">
        <title>Genomics of the genus Arcobacter.</title>
        <authorList>
            <person name="Perez-Cataluna A."/>
            <person name="Figueras M.J."/>
            <person name="Salas-Masso N."/>
        </authorList>
    </citation>
    <scope>NUCLEOTIDE SEQUENCE [LARGE SCALE GENOMIC DNA]</scope>
    <source>
        <strain evidence="1 2">CECT 7386</strain>
    </source>
</reference>
<dbReference type="EMBL" id="NXID01000066">
    <property type="protein sequence ID" value="RXK12970.1"/>
    <property type="molecule type" value="Genomic_DNA"/>
</dbReference>
<name>A0AAX2AG06_9BACT</name>
<dbReference type="KEGG" id="amyt:AMYT_a0171"/>
<organism evidence="1 2">
    <name type="scientific">Malaciobacter mytili LMG 24559</name>
    <dbReference type="NCBI Taxonomy" id="1032238"/>
    <lineage>
        <taxon>Bacteria</taxon>
        <taxon>Pseudomonadati</taxon>
        <taxon>Campylobacterota</taxon>
        <taxon>Epsilonproteobacteria</taxon>
        <taxon>Campylobacterales</taxon>
        <taxon>Arcobacteraceae</taxon>
        <taxon>Malaciobacter</taxon>
    </lineage>
</organism>
<dbReference type="AlphaFoldDB" id="A0AAX2AG06"/>
<gene>
    <name evidence="1" type="ORF">CP985_13525</name>
</gene>
<proteinExistence type="predicted"/>
<dbReference type="Proteomes" id="UP000290092">
    <property type="component" value="Unassembled WGS sequence"/>
</dbReference>
<protein>
    <submittedName>
        <fullName evidence="1">Uncharacterized protein</fullName>
    </submittedName>
</protein>
<accession>A0AAX2AG06</accession>
<sequence length="210" mass="24650">MEIKIKINDKDFIRFTQKVAELGLDPLDTIELIITKSLNERNLESSIIKEKKSKNDTEELFIDFENKMKKYHIHQSSIAHYLQTTQASISRALKSKKDNTLFFKQMSILHDKLLVEAYIYQNRADIDFNEIKLKKPLPGQCKPFLIALKGRLNSNPIFENFSSKNLEIICNFIQTEYFQKLDFESIYLNIDDFIIAINISEETIIKHLQL</sequence>
<evidence type="ECO:0000313" key="2">
    <source>
        <dbReference type="Proteomes" id="UP000290092"/>
    </source>
</evidence>
<evidence type="ECO:0000313" key="1">
    <source>
        <dbReference type="EMBL" id="RXK12970.1"/>
    </source>
</evidence>
<dbReference type="RefSeq" id="WP_114843375.1">
    <property type="nucleotide sequence ID" value="NZ_CP031220.1"/>
</dbReference>
<comment type="caution">
    <text evidence="1">The sequence shown here is derived from an EMBL/GenBank/DDBJ whole genome shotgun (WGS) entry which is preliminary data.</text>
</comment>
<keyword evidence="2" id="KW-1185">Reference proteome</keyword>